<dbReference type="InterPro" id="IPR029021">
    <property type="entry name" value="Prot-tyrosine_phosphatase-like"/>
</dbReference>
<dbReference type="CDD" id="cd14527">
    <property type="entry name" value="DSP_bac"/>
    <property type="match status" value="1"/>
</dbReference>
<dbReference type="PROSITE" id="PS50056">
    <property type="entry name" value="TYR_PHOSPHATASE_2"/>
    <property type="match status" value="1"/>
</dbReference>
<feature type="transmembrane region" description="Helical" evidence="1">
    <location>
        <begin position="131"/>
        <end position="155"/>
    </location>
</feature>
<dbReference type="SUPFAM" id="SSF52799">
    <property type="entry name" value="(Phosphotyrosine protein) phosphatases II"/>
    <property type="match status" value="1"/>
</dbReference>
<keyword evidence="1" id="KW-0472">Membrane</keyword>
<evidence type="ECO:0000313" key="4">
    <source>
        <dbReference type="Proteomes" id="UP000886520"/>
    </source>
</evidence>
<feature type="domain" description="Tyrosine specific protein phosphatases" evidence="2">
    <location>
        <begin position="252"/>
        <end position="322"/>
    </location>
</feature>
<evidence type="ECO:0000256" key="1">
    <source>
        <dbReference type="SAM" id="Phobius"/>
    </source>
</evidence>
<proteinExistence type="predicted"/>
<dbReference type="Proteomes" id="UP000886520">
    <property type="component" value="Chromosome 9"/>
</dbReference>
<evidence type="ECO:0000313" key="3">
    <source>
        <dbReference type="EMBL" id="KAI5075119.1"/>
    </source>
</evidence>
<dbReference type="SMART" id="SM00195">
    <property type="entry name" value="DSPc"/>
    <property type="match status" value="1"/>
</dbReference>
<sequence>MPALLHRICLKGIELSMRCLRRLVDFYNPTYQLSYPYQENRSRSPREPCDCRNTKANVRLSFQISSILSNVEESCSVFISNIKAIPELYKRATASKALMGISKVVAINSTVLLGVAYSLRRRAPWPVLVPLVQASAIGFLVAVSALPSLNFVGLFRKSRDGYFPWWSHVLHFWYMSMAKGYVYARRKQTSEPAYTEVSNGLYVGGWPFQPSDVPPGNPAIVDCTCELPRSECVRDLPYLCIPTWDSRAPLAKDIQEAVQWAADKKNRENRPIFVHCAFGHGRSVTVMCALLLALKVVESLEAARKLIKDRRPRIHMNELQMQSFEIWQKQHHS</sequence>
<keyword evidence="4" id="KW-1185">Reference proteome</keyword>
<feature type="transmembrane region" description="Helical" evidence="1">
    <location>
        <begin position="97"/>
        <end position="119"/>
    </location>
</feature>
<dbReference type="InterPro" id="IPR000340">
    <property type="entry name" value="Dual-sp_phosphatase_cat-dom"/>
</dbReference>
<keyword evidence="1" id="KW-1133">Transmembrane helix</keyword>
<protein>
    <recommendedName>
        <fullName evidence="2">Tyrosine specific protein phosphatases domain-containing protein</fullName>
    </recommendedName>
</protein>
<dbReference type="AlphaFoldDB" id="A0A9D4UWG0"/>
<dbReference type="InterPro" id="IPR020422">
    <property type="entry name" value="TYR_PHOSPHATASE_DUAL_dom"/>
</dbReference>
<dbReference type="PANTHER" id="PTHR47216">
    <property type="match status" value="1"/>
</dbReference>
<gene>
    <name evidence="3" type="ORF">GOP47_0009195</name>
</gene>
<accession>A0A9D4UWG0</accession>
<dbReference type="EMBL" id="JABFUD020000009">
    <property type="protein sequence ID" value="KAI5075119.1"/>
    <property type="molecule type" value="Genomic_DNA"/>
</dbReference>
<dbReference type="PANTHER" id="PTHR47216:SF4">
    <property type="entry name" value="OS01G0859400 PROTEIN"/>
    <property type="match status" value="1"/>
</dbReference>
<reference evidence="3" key="1">
    <citation type="submission" date="2021-01" db="EMBL/GenBank/DDBJ databases">
        <title>Adiantum capillus-veneris genome.</title>
        <authorList>
            <person name="Fang Y."/>
            <person name="Liao Q."/>
        </authorList>
    </citation>
    <scope>NUCLEOTIDE SEQUENCE</scope>
    <source>
        <strain evidence="3">H3</strain>
        <tissue evidence="3">Leaf</tissue>
    </source>
</reference>
<evidence type="ECO:0000259" key="2">
    <source>
        <dbReference type="PROSITE" id="PS50056"/>
    </source>
</evidence>
<comment type="caution">
    <text evidence="3">The sequence shown here is derived from an EMBL/GenBank/DDBJ whole genome shotgun (WGS) entry which is preliminary data.</text>
</comment>
<organism evidence="3 4">
    <name type="scientific">Adiantum capillus-veneris</name>
    <name type="common">Maidenhair fern</name>
    <dbReference type="NCBI Taxonomy" id="13818"/>
    <lineage>
        <taxon>Eukaryota</taxon>
        <taxon>Viridiplantae</taxon>
        <taxon>Streptophyta</taxon>
        <taxon>Embryophyta</taxon>
        <taxon>Tracheophyta</taxon>
        <taxon>Polypodiopsida</taxon>
        <taxon>Polypodiidae</taxon>
        <taxon>Polypodiales</taxon>
        <taxon>Pteridineae</taxon>
        <taxon>Pteridaceae</taxon>
        <taxon>Vittarioideae</taxon>
        <taxon>Adiantum</taxon>
    </lineage>
</organism>
<dbReference type="InterPro" id="IPR000387">
    <property type="entry name" value="Tyr_Pase_dom"/>
</dbReference>
<dbReference type="GO" id="GO:0016791">
    <property type="term" value="F:phosphatase activity"/>
    <property type="evidence" value="ECO:0007669"/>
    <property type="project" value="UniProtKB-ARBA"/>
</dbReference>
<name>A0A9D4UWG0_ADICA</name>
<keyword evidence="1" id="KW-0812">Transmembrane</keyword>
<dbReference type="OrthoDB" id="1890923at2759"/>
<dbReference type="Gene3D" id="3.90.190.10">
    <property type="entry name" value="Protein tyrosine phosphatase superfamily"/>
    <property type="match status" value="1"/>
</dbReference>
<dbReference type="Pfam" id="PF00782">
    <property type="entry name" value="DSPc"/>
    <property type="match status" value="1"/>
</dbReference>